<evidence type="ECO:0000256" key="3">
    <source>
        <dbReference type="SAM" id="MobiDB-lite"/>
    </source>
</evidence>
<reference evidence="4" key="1">
    <citation type="submission" date="2023-06" db="EMBL/GenBank/DDBJ databases">
        <authorList>
            <person name="Delattre M."/>
        </authorList>
    </citation>
    <scope>NUCLEOTIDE SEQUENCE</scope>
    <source>
        <strain evidence="4">AF72</strain>
    </source>
</reference>
<dbReference type="AlphaFoldDB" id="A0AA36D1G4"/>
<evidence type="ECO:0000256" key="2">
    <source>
        <dbReference type="ARBA" id="ARBA00022884"/>
    </source>
</evidence>
<comment type="caution">
    <text evidence="4">The sequence shown here is derived from an EMBL/GenBank/DDBJ whole genome shotgun (WGS) entry which is preliminary data.</text>
</comment>
<sequence length="841" mass="91642">MNEVIARARSGAQPAPVAPVAPVAAAPPPPRAQSPPAYARPSYEPAYTRGPAVSAPAPKAVSQPQATTAHRFQQEDQPNFRRDLPSYQASSGAPHTKNVYNQENSGSYPPQQPQYNQHYEAAPRAPLLSVPPATNTTMDRNGSAASDGPPQIGGYFAERAPSNAKVETPSPFGSPPQAPISNGRGLLKPPGGDYQQPPRDPFPPLYRGSSGDVKPNNPDRESNRAPPIPPTQPFAGESWKRPEHETAAAMPPLANGPNGAGDAPFPWANRFEGAPPPSSTAFNASRPHFPEMPPHHGAPTMPPNFPPVAAAPQMPPNMIPPPAGPQYIELTRLPNEMHKPIALEEWIRPSVPFKLSSVKVVYDPNGIHLHSIVRIEGFRDAQELLSRNNELGIKIRRTTAKAFDEAIDGMPPGGGTMPMNMLPSPPRRRSRSPRRRRSRSPRRDGGGRNRQGRRGRRRSRSRSPRNQRSRSVRRHRRMNSRTPTPCRPHPEDDPNRFMLQANNMPFKCKDFEFKDWVGARCKFAKRTAFEDGNASDRWILEFHSATEREQAMQKDKQPFLGRRIRFKWIGSKEADGYLQIPDRFGEQKTIEYNIKAAIDGTVDTDPGRFGAFSAPSLTTGAPPFVRGNFPPGPPGPHPPGFGQGPTPFFNNGGHPPMMDMDMGFRGGHGGPGRGMPRGRGSFGPPPGARGGFRGPMPGRPFDEPPMGGPPMLRNDVAERGRNGFRGGIGRPGPNGPHHGHGDRQVAKVEVDGSLASALGPCGSVLLSRGFDNDVCLEDVIGFFDGYPLDHSTIRIRMDERGMPTGDCMLAMRDPEAAHSAALTLDGKRFKRNPISVALAMF</sequence>
<dbReference type="Proteomes" id="UP001177023">
    <property type="component" value="Unassembled WGS sequence"/>
</dbReference>
<feature type="compositionally biased region" description="Gly residues" evidence="3">
    <location>
        <begin position="667"/>
        <end position="681"/>
    </location>
</feature>
<accession>A0AA36D1G4</accession>
<keyword evidence="1" id="KW-0677">Repeat</keyword>
<feature type="region of interest" description="Disordered" evidence="3">
    <location>
        <begin position="667"/>
        <end position="705"/>
    </location>
</feature>
<dbReference type="SUPFAM" id="SSF54928">
    <property type="entry name" value="RNA-binding domain, RBD"/>
    <property type="match status" value="1"/>
</dbReference>
<organism evidence="4 5">
    <name type="scientific">Mesorhabditis spiculigera</name>
    <dbReference type="NCBI Taxonomy" id="96644"/>
    <lineage>
        <taxon>Eukaryota</taxon>
        <taxon>Metazoa</taxon>
        <taxon>Ecdysozoa</taxon>
        <taxon>Nematoda</taxon>
        <taxon>Chromadorea</taxon>
        <taxon>Rhabditida</taxon>
        <taxon>Rhabditina</taxon>
        <taxon>Rhabditomorpha</taxon>
        <taxon>Rhabditoidea</taxon>
        <taxon>Rhabditidae</taxon>
        <taxon>Mesorhabditinae</taxon>
        <taxon>Mesorhabditis</taxon>
    </lineage>
</organism>
<feature type="compositionally biased region" description="Basic residues" evidence="3">
    <location>
        <begin position="450"/>
        <end position="479"/>
    </location>
</feature>
<evidence type="ECO:0000313" key="4">
    <source>
        <dbReference type="EMBL" id="CAJ0578063.1"/>
    </source>
</evidence>
<dbReference type="Gene3D" id="3.30.70.330">
    <property type="match status" value="1"/>
</dbReference>
<feature type="region of interest" description="Disordered" evidence="3">
    <location>
        <begin position="1"/>
        <end position="244"/>
    </location>
</feature>
<feature type="compositionally biased region" description="Low complexity" evidence="3">
    <location>
        <begin position="34"/>
        <end position="43"/>
    </location>
</feature>
<proteinExistence type="predicted"/>
<feature type="compositionally biased region" description="Basic residues" evidence="3">
    <location>
        <begin position="426"/>
        <end position="440"/>
    </location>
</feature>
<dbReference type="InterPro" id="IPR050666">
    <property type="entry name" value="ESRP"/>
</dbReference>
<feature type="region of interest" description="Disordered" evidence="3">
    <location>
        <begin position="404"/>
        <end position="497"/>
    </location>
</feature>
<name>A0AA36D1G4_9BILA</name>
<dbReference type="PANTHER" id="PTHR13976">
    <property type="entry name" value="HETEROGENEOUS NUCLEAR RIBONUCLEOPROTEIN-RELATED"/>
    <property type="match status" value="1"/>
</dbReference>
<evidence type="ECO:0000313" key="5">
    <source>
        <dbReference type="Proteomes" id="UP001177023"/>
    </source>
</evidence>
<gene>
    <name evidence="4" type="ORF">MSPICULIGERA_LOCUS16327</name>
</gene>
<evidence type="ECO:0000256" key="1">
    <source>
        <dbReference type="ARBA" id="ARBA00022737"/>
    </source>
</evidence>
<dbReference type="InterPro" id="IPR012677">
    <property type="entry name" value="Nucleotide-bd_a/b_plait_sf"/>
</dbReference>
<dbReference type="InterPro" id="IPR035979">
    <property type="entry name" value="RBD_domain_sf"/>
</dbReference>
<feature type="region of interest" description="Disordered" evidence="3">
    <location>
        <begin position="723"/>
        <end position="745"/>
    </location>
</feature>
<feature type="compositionally biased region" description="Low complexity" evidence="3">
    <location>
        <begin position="51"/>
        <end position="66"/>
    </location>
</feature>
<protein>
    <recommendedName>
        <fullName evidence="6">RRM domain-containing protein</fullName>
    </recommendedName>
</protein>
<dbReference type="GO" id="GO:0003723">
    <property type="term" value="F:RNA binding"/>
    <property type="evidence" value="ECO:0007669"/>
    <property type="project" value="UniProtKB-KW"/>
</dbReference>
<feature type="compositionally biased region" description="Gly residues" evidence="3">
    <location>
        <begin position="723"/>
        <end position="732"/>
    </location>
</feature>
<feature type="compositionally biased region" description="Polar residues" evidence="3">
    <location>
        <begin position="87"/>
        <end position="108"/>
    </location>
</feature>
<feature type="compositionally biased region" description="Low complexity" evidence="3">
    <location>
        <begin position="12"/>
        <end position="24"/>
    </location>
</feature>
<feature type="non-terminal residue" evidence="4">
    <location>
        <position position="1"/>
    </location>
</feature>
<feature type="compositionally biased region" description="Basic and acidic residues" evidence="3">
    <location>
        <begin position="72"/>
        <end position="84"/>
    </location>
</feature>
<evidence type="ECO:0008006" key="6">
    <source>
        <dbReference type="Google" id="ProtNLM"/>
    </source>
</evidence>
<dbReference type="EMBL" id="CATQJA010002653">
    <property type="protein sequence ID" value="CAJ0578063.1"/>
    <property type="molecule type" value="Genomic_DNA"/>
</dbReference>
<keyword evidence="5" id="KW-1185">Reference proteome</keyword>
<keyword evidence="2" id="KW-0694">RNA-binding</keyword>
<feature type="compositionally biased region" description="Polar residues" evidence="3">
    <location>
        <begin position="132"/>
        <end position="144"/>
    </location>
</feature>